<evidence type="ECO:0000259" key="1">
    <source>
        <dbReference type="PROSITE" id="PS51186"/>
    </source>
</evidence>
<organism evidence="2 3">
    <name type="scientific">Sporolactobacillus nakayamae</name>
    <dbReference type="NCBI Taxonomy" id="269670"/>
    <lineage>
        <taxon>Bacteria</taxon>
        <taxon>Bacillati</taxon>
        <taxon>Bacillota</taxon>
        <taxon>Bacilli</taxon>
        <taxon>Bacillales</taxon>
        <taxon>Sporolactobacillaceae</taxon>
        <taxon>Sporolactobacillus</taxon>
    </lineage>
</organism>
<accession>A0A1I2R4F2</accession>
<name>A0A1I2R4F2_9BACL</name>
<protein>
    <submittedName>
        <fullName evidence="2">Acetyltransferase (GNAT) domain-containing protein</fullName>
    </submittedName>
</protein>
<gene>
    <name evidence="2" type="ORF">SAMN02982927_01419</name>
</gene>
<dbReference type="Pfam" id="PF00583">
    <property type="entry name" value="Acetyltransf_1"/>
    <property type="match status" value="1"/>
</dbReference>
<evidence type="ECO:0000313" key="2">
    <source>
        <dbReference type="EMBL" id="SFG33457.1"/>
    </source>
</evidence>
<dbReference type="InterPro" id="IPR016181">
    <property type="entry name" value="Acyl_CoA_acyltransferase"/>
</dbReference>
<dbReference type="GO" id="GO:0016747">
    <property type="term" value="F:acyltransferase activity, transferring groups other than amino-acyl groups"/>
    <property type="evidence" value="ECO:0007669"/>
    <property type="project" value="InterPro"/>
</dbReference>
<reference evidence="3" key="1">
    <citation type="submission" date="2016-10" db="EMBL/GenBank/DDBJ databases">
        <authorList>
            <person name="Varghese N."/>
            <person name="Submissions S."/>
        </authorList>
    </citation>
    <scope>NUCLEOTIDE SEQUENCE [LARGE SCALE GENOMIC DNA]</scope>
    <source>
        <strain evidence="3">ATCC 700379</strain>
    </source>
</reference>
<dbReference type="SUPFAM" id="SSF55729">
    <property type="entry name" value="Acyl-CoA N-acyltransferases (Nat)"/>
    <property type="match status" value="1"/>
</dbReference>
<sequence length="149" mass="17121">MVKIAAMNADFLDDCTQLYVNVFSAQPWKESWSYDSGCQRLLDLIHTPNFLGYMLLDHNQLIGFIAGYSKMNYRGKTFYLAGFCVTTQIQGKGYGSHLLYHLEQKLIEKGITSLFLITEKMGSISSFYRKKGYSISENRMVMRKELGLK</sequence>
<dbReference type="InterPro" id="IPR000182">
    <property type="entry name" value="GNAT_dom"/>
</dbReference>
<feature type="domain" description="N-acetyltransferase" evidence="1">
    <location>
        <begin position="2"/>
        <end position="149"/>
    </location>
</feature>
<keyword evidence="3" id="KW-1185">Reference proteome</keyword>
<dbReference type="STRING" id="269670.SAMN02982927_01419"/>
<dbReference type="Gene3D" id="3.40.630.30">
    <property type="match status" value="1"/>
</dbReference>
<dbReference type="EMBL" id="FOOY01000008">
    <property type="protein sequence ID" value="SFG33457.1"/>
    <property type="molecule type" value="Genomic_DNA"/>
</dbReference>
<dbReference type="CDD" id="cd04301">
    <property type="entry name" value="NAT_SF"/>
    <property type="match status" value="1"/>
</dbReference>
<evidence type="ECO:0000313" key="3">
    <source>
        <dbReference type="Proteomes" id="UP000198752"/>
    </source>
</evidence>
<dbReference type="Proteomes" id="UP000198752">
    <property type="component" value="Unassembled WGS sequence"/>
</dbReference>
<keyword evidence="2" id="KW-0808">Transferase</keyword>
<dbReference type="AlphaFoldDB" id="A0A1I2R4F2"/>
<proteinExistence type="predicted"/>
<dbReference type="PROSITE" id="PS51186">
    <property type="entry name" value="GNAT"/>
    <property type="match status" value="1"/>
</dbReference>